<keyword evidence="4" id="KW-1185">Reference proteome</keyword>
<dbReference type="EMBL" id="JBBNAE010000005">
    <property type="protein sequence ID" value="KAK9124577.1"/>
    <property type="molecule type" value="Genomic_DNA"/>
</dbReference>
<sequence length="145" mass="16310">MMEGGGYSGGVGGGTSTKRSRSRSRSRSSGSSGDEGQMGDGGEGFRELARAVVKFGEVYERIETAKQEQLMELERQRMEVIKDVEFQRTQMFMEAQIELEKLKRAAKYSSRPVAAAFYPSSVQILYVLRVYCPCCKLQFIAWPRN</sequence>
<feature type="compositionally biased region" description="Gly residues" evidence="2">
    <location>
        <begin position="1"/>
        <end position="15"/>
    </location>
</feature>
<dbReference type="AlphaFoldDB" id="A0AAP0J1C8"/>
<evidence type="ECO:0000313" key="3">
    <source>
        <dbReference type="EMBL" id="KAK9124577.1"/>
    </source>
</evidence>
<feature type="region of interest" description="Disordered" evidence="2">
    <location>
        <begin position="1"/>
        <end position="43"/>
    </location>
</feature>
<dbReference type="GO" id="GO:0005634">
    <property type="term" value="C:nucleus"/>
    <property type="evidence" value="ECO:0007669"/>
    <property type="project" value="TreeGrafter"/>
</dbReference>
<evidence type="ECO:0000256" key="1">
    <source>
        <dbReference type="SAM" id="Coils"/>
    </source>
</evidence>
<accession>A0AAP0J1C8</accession>
<comment type="caution">
    <text evidence="3">The sequence shown here is derived from an EMBL/GenBank/DDBJ whole genome shotgun (WGS) entry which is preliminary data.</text>
</comment>
<evidence type="ECO:0000313" key="4">
    <source>
        <dbReference type="Proteomes" id="UP001417504"/>
    </source>
</evidence>
<proteinExistence type="predicted"/>
<name>A0AAP0J1C8_9MAGN</name>
<keyword evidence="1" id="KW-0175">Coiled coil</keyword>
<evidence type="ECO:0000256" key="2">
    <source>
        <dbReference type="SAM" id="MobiDB-lite"/>
    </source>
</evidence>
<dbReference type="Proteomes" id="UP001417504">
    <property type="component" value="Unassembled WGS sequence"/>
</dbReference>
<gene>
    <name evidence="3" type="ORF">Sjap_014179</name>
</gene>
<organism evidence="3 4">
    <name type="scientific">Stephania japonica</name>
    <dbReference type="NCBI Taxonomy" id="461633"/>
    <lineage>
        <taxon>Eukaryota</taxon>
        <taxon>Viridiplantae</taxon>
        <taxon>Streptophyta</taxon>
        <taxon>Embryophyta</taxon>
        <taxon>Tracheophyta</taxon>
        <taxon>Spermatophyta</taxon>
        <taxon>Magnoliopsida</taxon>
        <taxon>Ranunculales</taxon>
        <taxon>Menispermaceae</taxon>
        <taxon>Menispermoideae</taxon>
        <taxon>Cissampelideae</taxon>
        <taxon>Stephania</taxon>
    </lineage>
</organism>
<dbReference type="GO" id="GO:0000976">
    <property type="term" value="F:transcription cis-regulatory region binding"/>
    <property type="evidence" value="ECO:0007669"/>
    <property type="project" value="TreeGrafter"/>
</dbReference>
<dbReference type="PANTHER" id="PTHR31307:SF40">
    <property type="entry name" value="TRIHELIX TRANSCRIPTION FACTOR ENAP1-RELATED"/>
    <property type="match status" value="1"/>
</dbReference>
<protein>
    <submittedName>
        <fullName evidence="3">Uncharacterized protein</fullName>
    </submittedName>
</protein>
<feature type="coiled-coil region" evidence="1">
    <location>
        <begin position="59"/>
        <end position="90"/>
    </location>
</feature>
<dbReference type="PANTHER" id="PTHR31307">
    <property type="entry name" value="TRIHELIX TRANSCRIPTION FACTOR ASIL2"/>
    <property type="match status" value="1"/>
</dbReference>
<dbReference type="InterPro" id="IPR044823">
    <property type="entry name" value="ASIL1/2-like"/>
</dbReference>
<reference evidence="3 4" key="1">
    <citation type="submission" date="2024-01" db="EMBL/GenBank/DDBJ databases">
        <title>Genome assemblies of Stephania.</title>
        <authorList>
            <person name="Yang L."/>
        </authorList>
    </citation>
    <scope>NUCLEOTIDE SEQUENCE [LARGE SCALE GENOMIC DNA]</scope>
    <source>
        <strain evidence="3">QJT</strain>
        <tissue evidence="3">Leaf</tissue>
    </source>
</reference>